<dbReference type="Pfam" id="PF26163">
    <property type="entry name" value="mS26"/>
    <property type="match status" value="1"/>
</dbReference>
<keyword evidence="2" id="KW-1185">Reference proteome</keyword>
<dbReference type="InterPro" id="IPR058940">
    <property type="entry name" value="mS26_fungi"/>
</dbReference>
<dbReference type="AlphaFoldDB" id="Q6BJ47"/>
<protein>
    <submittedName>
        <fullName evidence="1">DEHA2G05236p</fullName>
    </submittedName>
</protein>
<dbReference type="GeneID" id="2904650"/>
<dbReference type="KEGG" id="dha:DEHA2G05236g"/>
<dbReference type="eggNOG" id="ENOG502QTCF">
    <property type="taxonomic scope" value="Eukaryota"/>
</dbReference>
<dbReference type="OrthoDB" id="5223508at2759"/>
<gene>
    <name evidence="1" type="ordered locus">DEHA2G05236g</name>
</gene>
<dbReference type="HOGENOM" id="CLU_079416_0_0_1"/>
<evidence type="ECO:0000313" key="2">
    <source>
        <dbReference type="Proteomes" id="UP000000599"/>
    </source>
</evidence>
<dbReference type="EMBL" id="CR382139">
    <property type="protein sequence ID" value="CAG90231.1"/>
    <property type="molecule type" value="Genomic_DNA"/>
</dbReference>
<dbReference type="CDD" id="cd23703">
    <property type="entry name" value="mS26_PET12"/>
    <property type="match status" value="1"/>
</dbReference>
<evidence type="ECO:0000313" key="1">
    <source>
        <dbReference type="EMBL" id="CAG90231.1"/>
    </source>
</evidence>
<name>Q6BJ47_DEBHA</name>
<reference evidence="1 2" key="1">
    <citation type="journal article" date="2004" name="Nature">
        <title>Genome evolution in yeasts.</title>
        <authorList>
            <consortium name="Genolevures"/>
            <person name="Dujon B."/>
            <person name="Sherman D."/>
            <person name="Fischer G."/>
            <person name="Durrens P."/>
            <person name="Casaregola S."/>
            <person name="Lafontaine I."/>
            <person name="de Montigny J."/>
            <person name="Marck C."/>
            <person name="Neuveglise C."/>
            <person name="Talla E."/>
            <person name="Goffard N."/>
            <person name="Frangeul L."/>
            <person name="Aigle M."/>
            <person name="Anthouard V."/>
            <person name="Babour A."/>
            <person name="Barbe V."/>
            <person name="Barnay S."/>
            <person name="Blanchin S."/>
            <person name="Beckerich J.M."/>
            <person name="Beyne E."/>
            <person name="Bleykasten C."/>
            <person name="Boisrame A."/>
            <person name="Boyer J."/>
            <person name="Cattolico L."/>
            <person name="Confanioleri F."/>
            <person name="de Daruvar A."/>
            <person name="Despons L."/>
            <person name="Fabre E."/>
            <person name="Fairhead C."/>
            <person name="Ferry-Dumazet H."/>
            <person name="Groppi A."/>
            <person name="Hantraye F."/>
            <person name="Hennequin C."/>
            <person name="Jauniaux N."/>
            <person name="Joyet P."/>
            <person name="Kachouri R."/>
            <person name="Kerrest A."/>
            <person name="Koszul R."/>
            <person name="Lemaire M."/>
            <person name="Lesur I."/>
            <person name="Ma L."/>
            <person name="Muller H."/>
            <person name="Nicaud J.M."/>
            <person name="Nikolski M."/>
            <person name="Oztas S."/>
            <person name="Ozier-Kalogeropoulos O."/>
            <person name="Pellenz S."/>
            <person name="Potier S."/>
            <person name="Richard G.F."/>
            <person name="Straub M.L."/>
            <person name="Suleau A."/>
            <person name="Swennene D."/>
            <person name="Tekaia F."/>
            <person name="Wesolowski-Louvel M."/>
            <person name="Westhof E."/>
            <person name="Wirth B."/>
            <person name="Zeniou-Meyer M."/>
            <person name="Zivanovic I."/>
            <person name="Bolotin-Fukuhara M."/>
            <person name="Thierry A."/>
            <person name="Bouchier C."/>
            <person name="Caudron B."/>
            <person name="Scarpelli C."/>
            <person name="Gaillardin C."/>
            <person name="Weissenbach J."/>
            <person name="Wincker P."/>
            <person name="Souciet J.L."/>
        </authorList>
    </citation>
    <scope>NUCLEOTIDE SEQUENCE [LARGE SCALE GENOMIC DNA]</scope>
    <source>
        <strain evidence="2">ATCC 36239 / CBS 767 / BCRC 21394 / JCM 1990 / NBRC 0083 / IGC 2968</strain>
    </source>
</reference>
<dbReference type="VEuPathDB" id="FungiDB:DEHA2G05236g"/>
<accession>Q6BJ47</accession>
<sequence>MGKRTIKFGGKSGILPKVRPVFKRYPIRPKTAEELADESKVEQGFAEGVPLPTRKGFTFHRQTIEKPVVTVEERIKKNIDERKPQNIDESKLSQEEIWKLRRDDIRREHLREAYLNESKRLQRIEDLKKIQAEKELSAKASQSIYEETEATKLTLPTIDSYLNGPIMRQRTEEEQEIVTEQRILNRKTKELAVKERKTNQLLELYHAAANFITTEEELEQAIKDAFEVNVSKFESNQMIIENKLSGYSHAFSNINTNEGLVLDEVLGQVNGQPGLETVKDTLDGEIERLKREAQLAINQRPH</sequence>
<organism evidence="1 2">
    <name type="scientific">Debaryomyces hansenii (strain ATCC 36239 / CBS 767 / BCRC 21394 / JCM 1990 / NBRC 0083 / IGC 2968)</name>
    <name type="common">Yeast</name>
    <name type="synonym">Torulaspora hansenii</name>
    <dbReference type="NCBI Taxonomy" id="284592"/>
    <lineage>
        <taxon>Eukaryota</taxon>
        <taxon>Fungi</taxon>
        <taxon>Dikarya</taxon>
        <taxon>Ascomycota</taxon>
        <taxon>Saccharomycotina</taxon>
        <taxon>Pichiomycetes</taxon>
        <taxon>Debaryomycetaceae</taxon>
        <taxon>Debaryomyces</taxon>
    </lineage>
</organism>
<dbReference type="InParanoid" id="Q6BJ47"/>
<dbReference type="STRING" id="284592.Q6BJ47"/>
<dbReference type="FunCoup" id="Q6BJ47">
    <property type="interactions" value="122"/>
</dbReference>
<dbReference type="OMA" id="VGYADNI"/>
<dbReference type="RefSeq" id="XP_461774.1">
    <property type="nucleotide sequence ID" value="XM_461774.1"/>
</dbReference>
<proteinExistence type="predicted"/>
<dbReference type="Proteomes" id="UP000000599">
    <property type="component" value="Chromosome G"/>
</dbReference>